<dbReference type="Pfam" id="PF00266">
    <property type="entry name" value="Aminotran_5"/>
    <property type="match status" value="1"/>
</dbReference>
<dbReference type="PANTHER" id="PTHR11601:SF34">
    <property type="entry name" value="CYSTEINE DESULFURASE"/>
    <property type="match status" value="1"/>
</dbReference>
<proteinExistence type="inferred from homology"/>
<evidence type="ECO:0000259" key="8">
    <source>
        <dbReference type="Pfam" id="PF00266"/>
    </source>
</evidence>
<dbReference type="SUPFAM" id="SSF53383">
    <property type="entry name" value="PLP-dependent transferases"/>
    <property type="match status" value="1"/>
</dbReference>
<evidence type="ECO:0000256" key="5">
    <source>
        <dbReference type="ARBA" id="ARBA00022898"/>
    </source>
</evidence>
<evidence type="ECO:0000256" key="3">
    <source>
        <dbReference type="ARBA" id="ARBA00022679"/>
    </source>
</evidence>
<dbReference type="InterPro" id="IPR015424">
    <property type="entry name" value="PyrdxlP-dep_Trfase"/>
</dbReference>
<accession>A0A5J4KWH1</accession>
<dbReference type="InterPro" id="IPR016454">
    <property type="entry name" value="Cysteine_dSase"/>
</dbReference>
<comment type="similarity">
    <text evidence="2">Belongs to the class-V pyridoxal-phosphate-dependent aminotransferase family. NifS/IscS subfamily.</text>
</comment>
<name>A0A5J4KWH1_9ZZZZ</name>
<protein>
    <submittedName>
        <fullName evidence="9">Cysteine desulfurase</fullName>
    </submittedName>
</protein>
<keyword evidence="3" id="KW-0808">Transferase</keyword>
<dbReference type="NCBIfam" id="NF002806">
    <property type="entry name" value="PRK02948.1"/>
    <property type="match status" value="1"/>
</dbReference>
<organism evidence="9">
    <name type="scientific">hot springs metagenome</name>
    <dbReference type="NCBI Taxonomy" id="433727"/>
    <lineage>
        <taxon>unclassified sequences</taxon>
        <taxon>metagenomes</taxon>
        <taxon>ecological metagenomes</taxon>
    </lineage>
</organism>
<keyword evidence="6" id="KW-0408">Iron</keyword>
<comment type="caution">
    <text evidence="9">The sequence shown here is derived from an EMBL/GenBank/DDBJ whole genome shotgun (WGS) entry which is preliminary data.</text>
</comment>
<dbReference type="EMBL" id="BLAB01000001">
    <property type="protein sequence ID" value="GER93918.1"/>
    <property type="molecule type" value="Genomic_DNA"/>
</dbReference>
<dbReference type="InterPro" id="IPR000192">
    <property type="entry name" value="Aminotrans_V_dom"/>
</dbReference>
<dbReference type="GO" id="GO:0016782">
    <property type="term" value="F:transferase activity, transferring sulphur-containing groups"/>
    <property type="evidence" value="ECO:0007669"/>
    <property type="project" value="UniProtKB-ARBA"/>
</dbReference>
<keyword evidence="5" id="KW-0663">Pyridoxal phosphate</keyword>
<dbReference type="Gene3D" id="3.40.640.10">
    <property type="entry name" value="Type I PLP-dependent aspartate aminotransferase-like (Major domain)"/>
    <property type="match status" value="1"/>
</dbReference>
<evidence type="ECO:0000313" key="9">
    <source>
        <dbReference type="EMBL" id="GER93918.1"/>
    </source>
</evidence>
<evidence type="ECO:0000256" key="7">
    <source>
        <dbReference type="ARBA" id="ARBA00023014"/>
    </source>
</evidence>
<reference evidence="9" key="1">
    <citation type="submission" date="2019-10" db="EMBL/GenBank/DDBJ databases">
        <title>Metagenomic sequencing of thiosulfate-disproportionating enrichment culture.</title>
        <authorList>
            <person name="Umezawa K."/>
            <person name="Kojima H."/>
            <person name="Fukui M."/>
        </authorList>
    </citation>
    <scope>NUCLEOTIDE SEQUENCE</scope>
    <source>
        <strain evidence="9">45J</strain>
    </source>
</reference>
<evidence type="ECO:0000256" key="1">
    <source>
        <dbReference type="ARBA" id="ARBA00001933"/>
    </source>
</evidence>
<feature type="domain" description="Aminotransferase class V" evidence="8">
    <location>
        <begin position="2"/>
        <end position="358"/>
    </location>
</feature>
<keyword evidence="7" id="KW-0411">Iron-sulfur</keyword>
<dbReference type="FunFam" id="3.40.640.10:FF:000084">
    <property type="entry name" value="IscS-like cysteine desulfurase"/>
    <property type="match status" value="1"/>
</dbReference>
<dbReference type="GO" id="GO:0046872">
    <property type="term" value="F:metal ion binding"/>
    <property type="evidence" value="ECO:0007669"/>
    <property type="project" value="UniProtKB-KW"/>
</dbReference>
<comment type="cofactor">
    <cofactor evidence="1">
        <name>pyridoxal 5'-phosphate</name>
        <dbReference type="ChEBI" id="CHEBI:597326"/>
    </cofactor>
</comment>
<dbReference type="PIRSF" id="PIRSF005572">
    <property type="entry name" value="NifS"/>
    <property type="match status" value="1"/>
</dbReference>
<dbReference type="AlphaFoldDB" id="A0A5J4KWH1"/>
<evidence type="ECO:0000256" key="6">
    <source>
        <dbReference type="ARBA" id="ARBA00023004"/>
    </source>
</evidence>
<dbReference type="GO" id="GO:0051536">
    <property type="term" value="F:iron-sulfur cluster binding"/>
    <property type="evidence" value="ECO:0007669"/>
    <property type="project" value="UniProtKB-KW"/>
</dbReference>
<keyword evidence="4" id="KW-0479">Metal-binding</keyword>
<dbReference type="Gene3D" id="3.90.1150.10">
    <property type="entry name" value="Aspartate Aminotransferase, domain 1"/>
    <property type="match status" value="1"/>
</dbReference>
<evidence type="ECO:0000256" key="4">
    <source>
        <dbReference type="ARBA" id="ARBA00022723"/>
    </source>
</evidence>
<sequence>MIYLDCNATTPIDEEVKKAMMDAFSLYGNPSSSHSIGMAARAAVDRARKQVSDLIRCDSSEIIFTSGGTESNNLAIIGTAYKYRRGHIITSVIEHPAILNPVKWLEMNGFEATYIRVDSSGIVDPDDVKKAIRKDTILITIMHSNNETGVLQPIKEIGMIAHENNITFHTDAAQSIGKMDLKIPELMVDMLTVVSHKFYGPKGVGALYLRNGIDMMPIMFGAGHERGMRPGTENIIGILGFGKACEIALRDMSFRCEHLVKLRDMLFSLLEGRLVIKLNGHKTLRLPNTLNIAIEGIVADDIVLKLSNKIAFSSGSACHTGLRKPSPVLKAMGLSDKDALSSVRLSVGKDNTFEEIKAAAEIITQTINEIKD</sequence>
<gene>
    <name evidence="9" type="ORF">A45J_1676</name>
</gene>
<dbReference type="PANTHER" id="PTHR11601">
    <property type="entry name" value="CYSTEINE DESULFURYLASE FAMILY MEMBER"/>
    <property type="match status" value="1"/>
</dbReference>
<dbReference type="InterPro" id="IPR015421">
    <property type="entry name" value="PyrdxlP-dep_Trfase_major"/>
</dbReference>
<evidence type="ECO:0000256" key="2">
    <source>
        <dbReference type="ARBA" id="ARBA00006490"/>
    </source>
</evidence>
<dbReference type="InterPro" id="IPR015422">
    <property type="entry name" value="PyrdxlP-dep_Trfase_small"/>
</dbReference>